<accession>A0A7D4BFM8</accession>
<dbReference type="SUPFAM" id="SSF55347">
    <property type="entry name" value="Glyceraldehyde-3-phosphate dehydrogenase-like, C-terminal domain"/>
    <property type="match status" value="1"/>
</dbReference>
<dbReference type="Gene3D" id="3.40.50.720">
    <property type="entry name" value="NAD(P)-binding Rossmann-like Domain"/>
    <property type="match status" value="1"/>
</dbReference>
<dbReference type="SUPFAM" id="SSF51735">
    <property type="entry name" value="NAD(P)-binding Rossmann-fold domains"/>
    <property type="match status" value="1"/>
</dbReference>
<dbReference type="PANTHER" id="PTHR11133">
    <property type="entry name" value="SACCHAROPINE DEHYDROGENASE"/>
    <property type="match status" value="1"/>
</dbReference>
<dbReference type="Gene3D" id="1.10.1870.10">
    <property type="entry name" value="Domain 3, Saccharopine reductase"/>
    <property type="match status" value="1"/>
</dbReference>
<dbReference type="GO" id="GO:0019878">
    <property type="term" value="P:lysine biosynthetic process via aminoadipic acid"/>
    <property type="evidence" value="ECO:0007669"/>
    <property type="project" value="TreeGrafter"/>
</dbReference>
<feature type="domain" description="Saccharopine dehydrogenase-like C-terminal" evidence="3">
    <location>
        <begin position="126"/>
        <end position="434"/>
    </location>
</feature>
<evidence type="ECO:0000259" key="3">
    <source>
        <dbReference type="Pfam" id="PF16653"/>
    </source>
</evidence>
<keyword evidence="1" id="KW-0560">Oxidoreductase</keyword>
<evidence type="ECO:0000313" key="4">
    <source>
        <dbReference type="EMBL" id="QKG80758.1"/>
    </source>
</evidence>
<dbReference type="Pfam" id="PF03435">
    <property type="entry name" value="Sacchrp_dh_NADP"/>
    <property type="match status" value="1"/>
</dbReference>
<dbReference type="Proteomes" id="UP000500961">
    <property type="component" value="Chromosome"/>
</dbReference>
<dbReference type="GO" id="GO:0004753">
    <property type="term" value="F:saccharopine dehydrogenase activity"/>
    <property type="evidence" value="ECO:0007669"/>
    <property type="project" value="TreeGrafter"/>
</dbReference>
<dbReference type="Pfam" id="PF16653">
    <property type="entry name" value="Sacchrp_dh_C"/>
    <property type="match status" value="1"/>
</dbReference>
<evidence type="ECO:0000256" key="1">
    <source>
        <dbReference type="ARBA" id="ARBA00023002"/>
    </source>
</evidence>
<dbReference type="RefSeq" id="WP_173075826.1">
    <property type="nucleotide sequence ID" value="NZ_CP041345.1"/>
</dbReference>
<proteinExistence type="predicted"/>
<evidence type="ECO:0000313" key="5">
    <source>
        <dbReference type="Proteomes" id="UP000500961"/>
    </source>
</evidence>
<dbReference type="AlphaFoldDB" id="A0A7D4BFM8"/>
<reference evidence="4 5" key="1">
    <citation type="submission" date="2019-07" db="EMBL/GenBank/DDBJ databases">
        <title>Thalassofilum flectens gen. nov., sp. nov., a novel moderate thermophilic anaerobe from a shallow sea hot spring in Kunashir Island (Russia), representing a new family in the order Bacteroidales, and proposal of Thalassofilacea fam. nov.</title>
        <authorList>
            <person name="Kochetkova T.V."/>
            <person name="Podosokorskaya O.A."/>
            <person name="Novikov A."/>
            <person name="Elcheninov A.G."/>
            <person name="Toshchakov S.V."/>
            <person name="Kublanov I.V."/>
        </authorList>
    </citation>
    <scope>NUCLEOTIDE SEQUENCE [LARGE SCALE GENOMIC DNA]</scope>
    <source>
        <strain evidence="4 5">38-H</strain>
    </source>
</reference>
<name>A0A7D4BFM8_9BACT</name>
<dbReference type="GO" id="GO:0005737">
    <property type="term" value="C:cytoplasm"/>
    <property type="evidence" value="ECO:0007669"/>
    <property type="project" value="TreeGrafter"/>
</dbReference>
<sequence>MSKILVLGAGLSSSDLIKYLLDHSKVLGWTIKVGDISLETAREKVNNHPNAEAIKFDINNSAQLQEEVSWANAVISLLPAFMHPIVAQECVKQGKHMLTASYVSDTMKSLHEEAVQKGISLMNELGVDPGIDHMSAMRVIDEIRSKGGKLLGFISNTGGLVAPESDNNPWNYKFTWNPRNVVLAGQGVAQYLEEGQYKYIPYHRLFTNVREYDILDLGKFEMYPNRDSLKYREIYGIQDIKTIIRGTLRRAGYSKAWNVFVQLGMTDDSYKMQNSEKLTKREFLNSFLPYHPTENVEEKLRRIVPEANDEVVFNKIKWLGLFENEPIGLPNASPAQLLQHILESKMALDPNDKDMIVMQHIFDYELNGTKRRRTSTMVITGKDTVHTAMSITVGTPLAIATKLLLTGQITDRGVVVPTKPHIYTPILQELESFGVKFIEDDFELS</sequence>
<dbReference type="EMBL" id="CP041345">
    <property type="protein sequence ID" value="QKG80758.1"/>
    <property type="molecule type" value="Genomic_DNA"/>
</dbReference>
<dbReference type="PANTHER" id="PTHR11133:SF22">
    <property type="entry name" value="ALPHA-AMINOADIPIC SEMIALDEHYDE SYNTHASE, MITOCHONDRIAL"/>
    <property type="match status" value="1"/>
</dbReference>
<dbReference type="InterPro" id="IPR005097">
    <property type="entry name" value="Sacchrp_dh_NADP-bd"/>
</dbReference>
<feature type="domain" description="Saccharopine dehydrogenase NADP binding" evidence="2">
    <location>
        <begin position="4"/>
        <end position="122"/>
    </location>
</feature>
<evidence type="ECO:0000259" key="2">
    <source>
        <dbReference type="Pfam" id="PF03435"/>
    </source>
</evidence>
<dbReference type="InterPro" id="IPR032095">
    <property type="entry name" value="Sacchrp_dh-like_C"/>
</dbReference>
<gene>
    <name evidence="4" type="ORF">FHG85_10940</name>
</gene>
<keyword evidence="5" id="KW-1185">Reference proteome</keyword>
<dbReference type="InterPro" id="IPR051168">
    <property type="entry name" value="AASS"/>
</dbReference>
<dbReference type="InterPro" id="IPR036291">
    <property type="entry name" value="NAD(P)-bd_dom_sf"/>
</dbReference>
<dbReference type="KEGG" id="ttz:FHG85_10940"/>
<dbReference type="Gene3D" id="3.30.360.10">
    <property type="entry name" value="Dihydrodipicolinate Reductase, domain 2"/>
    <property type="match status" value="1"/>
</dbReference>
<organism evidence="4 5">
    <name type="scientific">Tenuifilum thalassicum</name>
    <dbReference type="NCBI Taxonomy" id="2590900"/>
    <lineage>
        <taxon>Bacteria</taxon>
        <taxon>Pseudomonadati</taxon>
        <taxon>Bacteroidota</taxon>
        <taxon>Bacteroidia</taxon>
        <taxon>Bacteroidales</taxon>
        <taxon>Tenuifilaceae</taxon>
        <taxon>Tenuifilum</taxon>
    </lineage>
</organism>
<protein>
    <submittedName>
        <fullName evidence="4">Saccharopine dehydrogenase</fullName>
    </submittedName>
</protein>